<dbReference type="InterPro" id="IPR015300">
    <property type="entry name" value="DNA-bd_pseudobarrel_sf"/>
</dbReference>
<dbReference type="SUPFAM" id="SSF101936">
    <property type="entry name" value="DNA-binding pseudobarrel domain"/>
    <property type="match status" value="1"/>
</dbReference>
<organism evidence="6 7">
    <name type="scientific">Phaseolus coccineus</name>
    <name type="common">Scarlet runner bean</name>
    <name type="synonym">Phaseolus multiflorus</name>
    <dbReference type="NCBI Taxonomy" id="3886"/>
    <lineage>
        <taxon>Eukaryota</taxon>
        <taxon>Viridiplantae</taxon>
        <taxon>Streptophyta</taxon>
        <taxon>Embryophyta</taxon>
        <taxon>Tracheophyta</taxon>
        <taxon>Spermatophyta</taxon>
        <taxon>Magnoliopsida</taxon>
        <taxon>eudicotyledons</taxon>
        <taxon>Gunneridae</taxon>
        <taxon>Pentapetalae</taxon>
        <taxon>rosids</taxon>
        <taxon>fabids</taxon>
        <taxon>Fabales</taxon>
        <taxon>Fabaceae</taxon>
        <taxon>Papilionoideae</taxon>
        <taxon>50 kb inversion clade</taxon>
        <taxon>NPAAA clade</taxon>
        <taxon>indigoferoid/millettioid clade</taxon>
        <taxon>Phaseoleae</taxon>
        <taxon>Phaseolus</taxon>
    </lineage>
</organism>
<proteinExistence type="predicted"/>
<evidence type="ECO:0008006" key="8">
    <source>
        <dbReference type="Google" id="ProtNLM"/>
    </source>
</evidence>
<sequence length="239" mass="27736">MVPIVEEILTLDTRGLFYSMNIRGENVYVDRAFAIKFQGELAREWTLADSVGNVHTVYYNQDIVSPKIMDGGSTLSAFYGFKGDHSILFCYVGQSCFHITVYMGAICQNGVNRHLKEVQGREPLMKGPFEHFHLKLSSFNINGNYLDLPAEFAEYLRKTRFLRVTLHGLLHEVQCRILRGRFPTRNIKLGKGWKKFCSLHFFREDDEIIFECQMMSPSSIIRVLSVMTNHYKRQNKVYD</sequence>
<keyword evidence="2" id="KW-0805">Transcription regulation</keyword>
<comment type="caution">
    <text evidence="6">The sequence shown here is derived from an EMBL/GenBank/DDBJ whole genome shotgun (WGS) entry which is preliminary data.</text>
</comment>
<evidence type="ECO:0000256" key="3">
    <source>
        <dbReference type="ARBA" id="ARBA00023125"/>
    </source>
</evidence>
<protein>
    <recommendedName>
        <fullName evidence="8">TF-B3 domain-containing protein</fullName>
    </recommendedName>
</protein>
<keyword evidence="5" id="KW-0539">Nucleus</keyword>
<keyword evidence="4" id="KW-0804">Transcription</keyword>
<keyword evidence="7" id="KW-1185">Reference proteome</keyword>
<gene>
    <name evidence="6" type="ORF">VNO80_02835</name>
</gene>
<dbReference type="Proteomes" id="UP001374584">
    <property type="component" value="Unassembled WGS sequence"/>
</dbReference>
<dbReference type="GO" id="GO:0003677">
    <property type="term" value="F:DNA binding"/>
    <property type="evidence" value="ECO:0007669"/>
    <property type="project" value="UniProtKB-KW"/>
</dbReference>
<accession>A0AAN9NS41</accession>
<comment type="subcellular location">
    <subcellularLocation>
        <location evidence="1">Nucleus</location>
    </subcellularLocation>
</comment>
<dbReference type="AlphaFoldDB" id="A0AAN9NS41"/>
<evidence type="ECO:0000256" key="4">
    <source>
        <dbReference type="ARBA" id="ARBA00023163"/>
    </source>
</evidence>
<dbReference type="EMBL" id="JAYMYR010000002">
    <property type="protein sequence ID" value="KAK7377410.1"/>
    <property type="molecule type" value="Genomic_DNA"/>
</dbReference>
<dbReference type="Gene3D" id="2.40.330.10">
    <property type="entry name" value="DNA-binding pseudobarrel domain"/>
    <property type="match status" value="1"/>
</dbReference>
<dbReference type="GO" id="GO:0005634">
    <property type="term" value="C:nucleus"/>
    <property type="evidence" value="ECO:0007669"/>
    <property type="project" value="UniProtKB-SubCell"/>
</dbReference>
<name>A0AAN9NS41_PHACN</name>
<keyword evidence="3" id="KW-0238">DNA-binding</keyword>
<evidence type="ECO:0000256" key="5">
    <source>
        <dbReference type="ARBA" id="ARBA00023242"/>
    </source>
</evidence>
<evidence type="ECO:0000256" key="2">
    <source>
        <dbReference type="ARBA" id="ARBA00023015"/>
    </source>
</evidence>
<evidence type="ECO:0000313" key="6">
    <source>
        <dbReference type="EMBL" id="KAK7377410.1"/>
    </source>
</evidence>
<evidence type="ECO:0000256" key="1">
    <source>
        <dbReference type="ARBA" id="ARBA00004123"/>
    </source>
</evidence>
<evidence type="ECO:0000313" key="7">
    <source>
        <dbReference type="Proteomes" id="UP001374584"/>
    </source>
</evidence>
<reference evidence="6 7" key="1">
    <citation type="submission" date="2024-01" db="EMBL/GenBank/DDBJ databases">
        <title>The genomes of 5 underutilized Papilionoideae crops provide insights into root nodulation and disease resistanc.</title>
        <authorList>
            <person name="Jiang F."/>
        </authorList>
    </citation>
    <scope>NUCLEOTIDE SEQUENCE [LARGE SCALE GENOMIC DNA]</scope>
    <source>
        <strain evidence="6">JINMINGXINNONG_FW02</strain>
        <tissue evidence="6">Leaves</tissue>
    </source>
</reference>